<evidence type="ECO:0000259" key="7">
    <source>
        <dbReference type="PROSITE" id="PS51722"/>
    </source>
</evidence>
<keyword evidence="6" id="KW-0342">GTP-binding</keyword>
<dbReference type="PROSITE" id="PS00301">
    <property type="entry name" value="G_TR_1"/>
    <property type="match status" value="1"/>
</dbReference>
<dbReference type="PROSITE" id="PS51722">
    <property type="entry name" value="G_TR_2"/>
    <property type="match status" value="1"/>
</dbReference>
<gene>
    <name evidence="8" type="ORF">C4886_06010</name>
</gene>
<keyword evidence="2 8" id="KW-0808">Transferase</keyword>
<evidence type="ECO:0000256" key="6">
    <source>
        <dbReference type="ARBA" id="ARBA00023134"/>
    </source>
</evidence>
<dbReference type="GO" id="GO:0005525">
    <property type="term" value="F:GTP binding"/>
    <property type="evidence" value="ECO:0007669"/>
    <property type="project" value="UniProtKB-KW"/>
</dbReference>
<dbReference type="Pfam" id="PF00009">
    <property type="entry name" value="GTP_EFTU"/>
    <property type="match status" value="1"/>
</dbReference>
<dbReference type="FunFam" id="3.40.50.300:FF:000119">
    <property type="entry name" value="Sulfate adenylyltransferase subunit 1"/>
    <property type="match status" value="1"/>
</dbReference>
<dbReference type="InterPro" id="IPR041757">
    <property type="entry name" value="CysN_GTP-bd"/>
</dbReference>
<evidence type="ECO:0000313" key="8">
    <source>
        <dbReference type="EMBL" id="RCH44568.1"/>
    </source>
</evidence>
<dbReference type="CDD" id="cd04166">
    <property type="entry name" value="CysN_ATPS"/>
    <property type="match status" value="1"/>
</dbReference>
<keyword evidence="4" id="KW-0547">Nucleotide-binding</keyword>
<dbReference type="InterPro" id="IPR009001">
    <property type="entry name" value="Transl_elong_EF1A/Init_IF2_C"/>
</dbReference>
<dbReference type="InterPro" id="IPR011779">
    <property type="entry name" value="SO4_adenylTrfase_lsu"/>
</dbReference>
<dbReference type="InterPro" id="IPR027417">
    <property type="entry name" value="P-loop_NTPase"/>
</dbReference>
<dbReference type="SUPFAM" id="SSF52540">
    <property type="entry name" value="P-loop containing nucleoside triphosphate hydrolases"/>
    <property type="match status" value="1"/>
</dbReference>
<dbReference type="EC" id="2.7.7.4" evidence="1"/>
<sequence length="561" mass="62934">MSGLLKFITCGSVDDGKSTLIGHILYDSKLLYADQEKALLLDSKVGSRGGAIDYSLLLDGLMAEREQGITIDVAYRYFTTDKRSFIVADTPGHEEYTRNMAVGASFAQLSIILVDAKQGVLVQTRRHARICALMGIHHFVFAVNKMDLVDYSESRFNEIVKDINELSETLGLQDVVIIPVSATEGDNVTKKSPNMPWYTGKALLEHLETVDVSEAENVSEFYLPVQRVSRPNHEFRGFQGQIESGRVHVGDIITTLPSNETAAVKTILVGSDDREEAVAGQAVTIQLDKEVDVSRGCVLTNNNEIPVAKGFEATLLWMDDSRLEVGKEYLVKLGTKKIAGVVKSIEFKTDVNTGEHLHADTIEKNEIALCKIGLSDKVVLDEFKRNKTLGELILIDRVSHMTSACGVVESVDTEGEKPYFQKDDVKVGGYVFEEFYFNLENALLSKADKEVKTYHVGDVVPVEGDSFEYPGYFDIVSLEDSAAVLIRDKRVQDIIPLDEYVFMGLPVVDERGFALEIRSNDDYQMFLREFEAADNKSEFHNKWFKFETYRRIVCTDNFWMI</sequence>
<dbReference type="InterPro" id="IPR044139">
    <property type="entry name" value="CysN_NoDQ_III"/>
</dbReference>
<dbReference type="Gene3D" id="3.40.50.300">
    <property type="entry name" value="P-loop containing nucleotide triphosphate hydrolases"/>
    <property type="match status" value="1"/>
</dbReference>
<keyword evidence="3 8" id="KW-0548">Nucleotidyltransferase</keyword>
<evidence type="ECO:0000256" key="4">
    <source>
        <dbReference type="ARBA" id="ARBA00022741"/>
    </source>
</evidence>
<dbReference type="NCBIfam" id="TIGR02034">
    <property type="entry name" value="CysN"/>
    <property type="match status" value="1"/>
</dbReference>
<dbReference type="InterPro" id="IPR050100">
    <property type="entry name" value="TRAFAC_GTPase_members"/>
</dbReference>
<dbReference type="RefSeq" id="WP_110925814.1">
    <property type="nucleotide sequence ID" value="NZ_PSQG01000007.1"/>
</dbReference>
<evidence type="ECO:0000256" key="2">
    <source>
        <dbReference type="ARBA" id="ARBA00022679"/>
    </source>
</evidence>
<dbReference type="PRINTS" id="PR00315">
    <property type="entry name" value="ELONGATNFCT"/>
</dbReference>
<evidence type="ECO:0000256" key="1">
    <source>
        <dbReference type="ARBA" id="ARBA00012391"/>
    </source>
</evidence>
<dbReference type="EMBL" id="PSQG01000007">
    <property type="protein sequence ID" value="RCH44568.1"/>
    <property type="molecule type" value="Genomic_DNA"/>
</dbReference>
<dbReference type="Pfam" id="PF22594">
    <property type="entry name" value="GTP-eEF1A_C"/>
    <property type="match status" value="1"/>
</dbReference>
<organism evidence="8 9">
    <name type="scientific">Blautia obeum</name>
    <dbReference type="NCBI Taxonomy" id="40520"/>
    <lineage>
        <taxon>Bacteria</taxon>
        <taxon>Bacillati</taxon>
        <taxon>Bacillota</taxon>
        <taxon>Clostridia</taxon>
        <taxon>Lachnospirales</taxon>
        <taxon>Lachnospiraceae</taxon>
        <taxon>Blautia</taxon>
    </lineage>
</organism>
<dbReference type="CDD" id="cd04095">
    <property type="entry name" value="CysN_NoDQ_III"/>
    <property type="match status" value="1"/>
</dbReference>
<dbReference type="PANTHER" id="PTHR23115">
    <property type="entry name" value="TRANSLATION FACTOR"/>
    <property type="match status" value="1"/>
</dbReference>
<dbReference type="SUPFAM" id="SSF50447">
    <property type="entry name" value="Translation proteins"/>
    <property type="match status" value="1"/>
</dbReference>
<evidence type="ECO:0000313" key="9">
    <source>
        <dbReference type="Proteomes" id="UP000253208"/>
    </source>
</evidence>
<feature type="domain" description="Tr-type G" evidence="7">
    <location>
        <begin position="2"/>
        <end position="216"/>
    </location>
</feature>
<dbReference type="Proteomes" id="UP000253208">
    <property type="component" value="Unassembled WGS sequence"/>
</dbReference>
<dbReference type="InterPro" id="IPR009000">
    <property type="entry name" value="Transl_B-barrel_sf"/>
</dbReference>
<dbReference type="InterPro" id="IPR000795">
    <property type="entry name" value="T_Tr_GTP-bd_dom"/>
</dbReference>
<dbReference type="InterPro" id="IPR054696">
    <property type="entry name" value="GTP-eEF1A_C"/>
</dbReference>
<reference evidence="8 9" key="1">
    <citation type="submission" date="2018-02" db="EMBL/GenBank/DDBJ databases">
        <title>Complete genome sequencing of Faecalibacterium prausnitzii strains isolated from the human gut.</title>
        <authorList>
            <person name="Fitzgerald B.C."/>
            <person name="Shkoporov A.N."/>
            <person name="Ross P.R."/>
            <person name="Hill C."/>
        </authorList>
    </citation>
    <scope>NUCLEOTIDE SEQUENCE [LARGE SCALE GENOMIC DNA]</scope>
    <source>
        <strain evidence="8 9">APC942/31-1</strain>
    </source>
</reference>
<proteinExistence type="predicted"/>
<dbReference type="InterPro" id="IPR044138">
    <property type="entry name" value="CysN_II"/>
</dbReference>
<accession>A0A367G227</accession>
<dbReference type="GO" id="GO:0005524">
    <property type="term" value="F:ATP binding"/>
    <property type="evidence" value="ECO:0007669"/>
    <property type="project" value="UniProtKB-KW"/>
</dbReference>
<keyword evidence="5" id="KW-0067">ATP-binding</keyword>
<evidence type="ECO:0000256" key="5">
    <source>
        <dbReference type="ARBA" id="ARBA00022840"/>
    </source>
</evidence>
<dbReference type="AlphaFoldDB" id="A0A367G227"/>
<dbReference type="GO" id="GO:0006790">
    <property type="term" value="P:sulfur compound metabolic process"/>
    <property type="evidence" value="ECO:0007669"/>
    <property type="project" value="InterPro"/>
</dbReference>
<dbReference type="Gene3D" id="2.40.30.10">
    <property type="entry name" value="Translation factors"/>
    <property type="match status" value="2"/>
</dbReference>
<name>A0A367G227_9FIRM</name>
<dbReference type="SUPFAM" id="SSF50465">
    <property type="entry name" value="EF-Tu/eEF-1alpha/eIF2-gamma C-terminal domain"/>
    <property type="match status" value="1"/>
</dbReference>
<dbReference type="CDD" id="cd03695">
    <property type="entry name" value="CysN_NodQ_II"/>
    <property type="match status" value="1"/>
</dbReference>
<comment type="caution">
    <text evidence="8">The sequence shown here is derived from an EMBL/GenBank/DDBJ whole genome shotgun (WGS) entry which is preliminary data.</text>
</comment>
<dbReference type="GO" id="GO:0004781">
    <property type="term" value="F:sulfate adenylyltransferase (ATP) activity"/>
    <property type="evidence" value="ECO:0007669"/>
    <property type="project" value="UniProtKB-EC"/>
</dbReference>
<evidence type="ECO:0000256" key="3">
    <source>
        <dbReference type="ARBA" id="ARBA00022695"/>
    </source>
</evidence>
<dbReference type="GO" id="GO:0003924">
    <property type="term" value="F:GTPase activity"/>
    <property type="evidence" value="ECO:0007669"/>
    <property type="project" value="InterPro"/>
</dbReference>
<protein>
    <recommendedName>
        <fullName evidence="1">sulfate adenylyltransferase</fullName>
        <ecNumber evidence="1">2.7.7.4</ecNumber>
    </recommendedName>
</protein>
<dbReference type="InterPro" id="IPR031157">
    <property type="entry name" value="G_TR_CS"/>
</dbReference>